<keyword evidence="1" id="KW-0732">Signal</keyword>
<sequence>MMRTSFWAGMAAMLLASMTLTATPAAAQSQYWQCAPFARMISGIQLFGRAADWWAQAAGKYQRGQTPKVGSVLSFRAFRAMPAGHVATVSEVVDARTVKLTHANWSIINGRRGQVERDVTAVDVSEAGDWSKVRVWWGPSRGLGMTAYPTNGFIYAAAEAAKAMMATGAEMVKSDD</sequence>
<reference evidence="3 4" key="1">
    <citation type="submission" date="2016-09" db="EMBL/GenBank/DDBJ databases">
        <title>Metabolic pathway, cell adaptation mechanisms and a novel monoxygenase revealed through proteogenomic-transcription analysis of a Sphingomonas haloaromaticamans strain degrading the fungicide ortho-phenylphenol.</title>
        <authorList>
            <person name="Perruchon C."/>
            <person name="Papadopoulou E.S."/>
            <person name="Rousidou C."/>
            <person name="Vasileiadis S."/>
            <person name="Tanou G."/>
            <person name="Amoutzias G."/>
            <person name="Molassiotis A."/>
            <person name="Karpouzas D.G."/>
        </authorList>
    </citation>
    <scope>NUCLEOTIDE SEQUENCE [LARGE SCALE GENOMIC DNA]</scope>
    <source>
        <strain evidence="3 4">P3</strain>
    </source>
</reference>
<dbReference type="PROSITE" id="PS50911">
    <property type="entry name" value="CHAP"/>
    <property type="match status" value="1"/>
</dbReference>
<dbReference type="Proteomes" id="UP000179467">
    <property type="component" value="Unassembled WGS sequence"/>
</dbReference>
<evidence type="ECO:0000259" key="2">
    <source>
        <dbReference type="PROSITE" id="PS50911"/>
    </source>
</evidence>
<dbReference type="InterPro" id="IPR038765">
    <property type="entry name" value="Papain-like_cys_pep_sf"/>
</dbReference>
<comment type="caution">
    <text evidence="3">The sequence shown here is derived from an EMBL/GenBank/DDBJ whole genome shotgun (WGS) entry which is preliminary data.</text>
</comment>
<evidence type="ECO:0000313" key="4">
    <source>
        <dbReference type="Proteomes" id="UP000179467"/>
    </source>
</evidence>
<feature type="domain" description="Peptidase C51" evidence="2">
    <location>
        <begin position="9"/>
        <end position="134"/>
    </location>
</feature>
<evidence type="ECO:0000313" key="3">
    <source>
        <dbReference type="EMBL" id="OHT22130.1"/>
    </source>
</evidence>
<dbReference type="OrthoDB" id="7279151at2"/>
<dbReference type="Pfam" id="PF05257">
    <property type="entry name" value="CHAP"/>
    <property type="match status" value="1"/>
</dbReference>
<feature type="chain" id="PRO_5010200123" evidence="1">
    <location>
        <begin position="23"/>
        <end position="176"/>
    </location>
</feature>
<dbReference type="RefSeq" id="WP_070935104.1">
    <property type="nucleotide sequence ID" value="NZ_MIPT01000001.1"/>
</dbReference>
<keyword evidence="4" id="KW-1185">Reference proteome</keyword>
<dbReference type="SUPFAM" id="SSF54001">
    <property type="entry name" value="Cysteine proteinases"/>
    <property type="match status" value="1"/>
</dbReference>
<proteinExistence type="predicted"/>
<dbReference type="InterPro" id="IPR007921">
    <property type="entry name" value="CHAP_dom"/>
</dbReference>
<protein>
    <submittedName>
        <fullName evidence="3">CHAP domain protein</fullName>
    </submittedName>
</protein>
<organism evidence="3 4">
    <name type="scientific">Edaphosphingomonas haloaromaticamans</name>
    <dbReference type="NCBI Taxonomy" id="653954"/>
    <lineage>
        <taxon>Bacteria</taxon>
        <taxon>Pseudomonadati</taxon>
        <taxon>Pseudomonadota</taxon>
        <taxon>Alphaproteobacteria</taxon>
        <taxon>Sphingomonadales</taxon>
        <taxon>Rhizorhabdaceae</taxon>
        <taxon>Edaphosphingomonas</taxon>
    </lineage>
</organism>
<evidence type="ECO:0000256" key="1">
    <source>
        <dbReference type="SAM" id="SignalP"/>
    </source>
</evidence>
<name>A0A1S1HP20_9SPHN</name>
<dbReference type="AlphaFoldDB" id="A0A1S1HP20"/>
<accession>A0A1S1HP20</accession>
<feature type="signal peptide" evidence="1">
    <location>
        <begin position="1"/>
        <end position="22"/>
    </location>
</feature>
<dbReference type="Gene3D" id="3.90.1720.10">
    <property type="entry name" value="endopeptidase domain like (from Nostoc punctiforme)"/>
    <property type="match status" value="1"/>
</dbReference>
<dbReference type="EMBL" id="MIPT01000001">
    <property type="protein sequence ID" value="OHT22130.1"/>
    <property type="molecule type" value="Genomic_DNA"/>
</dbReference>
<gene>
    <name evidence="3" type="ORF">BHE75_04152</name>
</gene>